<evidence type="ECO:0000256" key="7">
    <source>
        <dbReference type="ARBA" id="ARBA00022553"/>
    </source>
</evidence>
<dbReference type="Proteomes" id="UP000507470">
    <property type="component" value="Unassembled WGS sequence"/>
</dbReference>
<evidence type="ECO:0000256" key="5">
    <source>
        <dbReference type="ARBA" id="ARBA00022454"/>
    </source>
</evidence>
<feature type="compositionally biased region" description="Basic and acidic residues" evidence="15">
    <location>
        <begin position="862"/>
        <end position="871"/>
    </location>
</feature>
<dbReference type="InterPro" id="IPR036420">
    <property type="entry name" value="BRCT_dom_sf"/>
</dbReference>
<gene>
    <name evidence="17" type="ORF">MCOR_38426</name>
</gene>
<dbReference type="Pfam" id="PF21298">
    <property type="entry name" value="TopBP1_BRCT0"/>
    <property type="match status" value="1"/>
</dbReference>
<dbReference type="PROSITE" id="PS50172">
    <property type="entry name" value="BRCT"/>
    <property type="match status" value="7"/>
</dbReference>
<feature type="domain" description="BRCT" evidence="16">
    <location>
        <begin position="1425"/>
        <end position="1507"/>
    </location>
</feature>
<dbReference type="FunFam" id="3.40.50.10190:FF:000028">
    <property type="entry name" value="DNA topoisomerase 2-binding protein 1 isoform X1"/>
    <property type="match status" value="1"/>
</dbReference>
<dbReference type="InterPro" id="IPR059215">
    <property type="entry name" value="BRCT2_TopBP1-like"/>
</dbReference>
<keyword evidence="8" id="KW-0677">Repeat</keyword>
<dbReference type="InterPro" id="IPR049936">
    <property type="entry name" value="TopBP1_BRCT_8"/>
</dbReference>
<dbReference type="GO" id="GO:0005694">
    <property type="term" value="C:chromosome"/>
    <property type="evidence" value="ECO:0007669"/>
    <property type="project" value="UniProtKB-SubCell"/>
</dbReference>
<feature type="compositionally biased region" description="Acidic residues" evidence="15">
    <location>
        <begin position="1357"/>
        <end position="1367"/>
    </location>
</feature>
<keyword evidence="11" id="KW-0234">DNA repair</keyword>
<accession>A0A6J8DAK6</accession>
<dbReference type="InterPro" id="IPR049542">
    <property type="entry name" value="TopBP1-like_BRCT0"/>
</dbReference>
<dbReference type="FunFam" id="3.40.50.10190:FF:000020">
    <property type="entry name" value="DNA topoisomerase II binding protein 1"/>
    <property type="match status" value="1"/>
</dbReference>
<evidence type="ECO:0000256" key="1">
    <source>
        <dbReference type="ARBA" id="ARBA00004123"/>
    </source>
</evidence>
<keyword evidence="18" id="KW-1185">Reference proteome</keyword>
<evidence type="ECO:0000256" key="2">
    <source>
        <dbReference type="ARBA" id="ARBA00004286"/>
    </source>
</evidence>
<keyword evidence="12" id="KW-0206">Cytoskeleton</keyword>
<feature type="domain" description="BRCT" evidence="16">
    <location>
        <begin position="374"/>
        <end position="464"/>
    </location>
</feature>
<evidence type="ECO:0000256" key="8">
    <source>
        <dbReference type="ARBA" id="ARBA00022737"/>
    </source>
</evidence>
<feature type="region of interest" description="Disordered" evidence="15">
    <location>
        <begin position="1648"/>
        <end position="1678"/>
    </location>
</feature>
<dbReference type="Pfam" id="PF12738">
    <property type="entry name" value="PTCB-BRCT"/>
    <property type="match status" value="3"/>
</dbReference>
<feature type="compositionally biased region" description="Polar residues" evidence="15">
    <location>
        <begin position="1264"/>
        <end position="1289"/>
    </location>
</feature>
<evidence type="ECO:0000256" key="14">
    <source>
        <dbReference type="ARBA" id="ARBA00061360"/>
    </source>
</evidence>
<evidence type="ECO:0000256" key="15">
    <source>
        <dbReference type="SAM" id="MobiDB-lite"/>
    </source>
</evidence>
<organism evidence="17 18">
    <name type="scientific">Mytilus coruscus</name>
    <name type="common">Sea mussel</name>
    <dbReference type="NCBI Taxonomy" id="42192"/>
    <lineage>
        <taxon>Eukaryota</taxon>
        <taxon>Metazoa</taxon>
        <taxon>Spiralia</taxon>
        <taxon>Lophotrochozoa</taxon>
        <taxon>Mollusca</taxon>
        <taxon>Bivalvia</taxon>
        <taxon>Autobranchia</taxon>
        <taxon>Pteriomorphia</taxon>
        <taxon>Mytilida</taxon>
        <taxon>Mytiloidea</taxon>
        <taxon>Mytilidae</taxon>
        <taxon>Mytilinae</taxon>
        <taxon>Mytilus</taxon>
    </lineage>
</organism>
<comment type="subcellular location">
    <subcellularLocation>
        <location evidence="2">Chromosome</location>
    </subcellularLocation>
    <subcellularLocation>
        <location evidence="3">Cytoplasm</location>
        <location evidence="3">Cytoskeleton</location>
        <location evidence="3">Microtubule organizing center</location>
        <location evidence="3">Centrosome</location>
    </subcellularLocation>
    <subcellularLocation>
        <location evidence="4">Cytoplasm</location>
        <location evidence="4">Cytoskeleton</location>
        <location evidence="4">Spindle pole</location>
    </subcellularLocation>
    <subcellularLocation>
        <location evidence="1">Nucleus</location>
    </subcellularLocation>
</comment>
<evidence type="ECO:0000256" key="10">
    <source>
        <dbReference type="ARBA" id="ARBA00023125"/>
    </source>
</evidence>
<evidence type="ECO:0000256" key="6">
    <source>
        <dbReference type="ARBA" id="ARBA00022490"/>
    </source>
</evidence>
<keyword evidence="9" id="KW-0227">DNA damage</keyword>
<sequence>MSEGDFKMYCVRTDGSSGRNGATKAMFDAYANLEKEGFKPQWMFESDCLKVEKKEKNSAYLFDHFLGEGFNHVQSLKCRIFGPQCILSSLEHKLDIPRRSTPIFNLAMKDLVVCCSNLDKEIREELHKKVEMMGGEASKTLTDQVTHLVTGEVGSKKYQVSGDLGKQIMLPLWVEKVWEKSADGHIHGADALFHEYSCPVFYGLVITVSGFDSTERGEMKTMIETEGGKYTGEMKVKECTHLIINKPKGQKYEFARKWKMHIIKSEWLYDSVEKGYCLDESKYGLEGSSDSGVKTSTPEKGKAKNRVSSIADISSISNISMIGNCQVNETAAMTRMNDTAATTRSDMTTFSETQAQKNEHIESSLQTIDLTRPPSDLFLDGCKIYLSGFCGQDLEKMKKVINAGGATRLNQLNEAVTHVILGVRIDRDIELLTSNTFRPQVVSPAWLAECYRNGRTVDEAPFSCLDLPPPESESPKLTVRKQKKLERKESIQNKTLEPEKIKPDEDDHKEEEEMDIMSQYLIQPMEENTQDKTMKDEDKPSAIEQKPVETEANEMTQNPDGDSQIQKKVFTGKSFMFFGFEEEQHTPLTEFVNEEGGKVYQGNTRLVPDYGVVPVDGFPVDKTVGEIATSTWLQMCAESDTLLPVSSNPLFSPVDINIEDNPLMDCILSFSGWFGTEKECLMHIAQCIGAQTQEYFVRNAKKGLLPTTHLITKEASGQKYTAAKNWGIPALSKMWILACAKSGKPEPIEKYLIDNQLNTAEENEPELNKTVPTAIFNDRNESLKQESSIKGDNKARELTDRKVDNYEQEVQANNSKRDSIANSIHKDISKCGSGNLSVGMEIMEAMGGFNSEMTIDSALPADKSKENIRDEENLDAVSTNNSKPFQESQKENVHQKKEPIPVQPKVINQRVKALQNDDFEATPKNSSKRASLNSPSPGRFLDPTKEFRPKWDLTDVMKCLETPPAEKARNAKRRQSQPLEELFTTKLQRAVEISEGATTATRGSDEVDGSCMDGLSQQEAGPLKGVVIAVSKKLSSHQAEYNNMVSLLGGDYRWAYDESCTHFIFQSNRANDTTKEFRLARDQKKIIVSSHWLLMCKEQNAWVDETLFPHNYNPNLTLSVSRKKLVPQQEHQLEVAEKQQGGFTEVEKTLKKPVQKLMESDKETVSESDTDNEIRSRLGQGQMDTNAEIRSRLGNVVEVEEEITKGGRRNRKSSINSSDEDRGKEAAVPAAGSMEMREVLSKEMESIMAASKTKKAMRRRSKRLNCSGNLSGDLSGSADKNSSRQNRWSLTDDKVEKKTPTSSGKALENHSGPEPSQSVQVTWDDHTGRLEQEKLAHKLERACSPTQDVAEFLDGEFSEEEEDLDYEEGLHEPEAEVPQEKPKEERVPTPEGPSLAFHKSKKKENRIPSPEPINEEEPVQKPPRVFIMSGMEPAEKDNYGALVEQLGGKILESLHFDCSCTHLVIGKPTRNEKFLASVASGKWVLHKSYFEACRQERQFVQEDFYEWGGDGTQSLLNQQTAKLAAAAYRWRIKVQNTLQSTNQCIGAFDGWTVLLNCDKVKDDNFKRLLEAGGATVLQNKPPYEENISASHAFLDLSKKPLQPSDIQVLLGNNILCLKPEFIAAHLTDNPPPNPQDYCPQEISGFISLSSGSDRNKRKALSVSSTSDSENKSKRTRKR</sequence>
<feature type="compositionally biased region" description="Polar residues" evidence="15">
    <location>
        <begin position="923"/>
        <end position="936"/>
    </location>
</feature>
<dbReference type="GO" id="GO:0006281">
    <property type="term" value="P:DNA repair"/>
    <property type="evidence" value="ECO:0007669"/>
    <property type="project" value="UniProtKB-KW"/>
</dbReference>
<evidence type="ECO:0000256" key="12">
    <source>
        <dbReference type="ARBA" id="ARBA00023212"/>
    </source>
</evidence>
<feature type="region of interest" description="Disordered" evidence="15">
    <location>
        <begin position="861"/>
        <end position="904"/>
    </location>
</feature>
<feature type="compositionally biased region" description="Basic and acidic residues" evidence="15">
    <location>
        <begin position="1368"/>
        <end position="1388"/>
    </location>
</feature>
<dbReference type="FunFam" id="3.40.50.10190:FF:000057">
    <property type="entry name" value="Transcription coactivator"/>
    <property type="match status" value="1"/>
</dbReference>
<keyword evidence="5" id="KW-0158">Chromosome</keyword>
<dbReference type="GO" id="GO:0005634">
    <property type="term" value="C:nucleus"/>
    <property type="evidence" value="ECO:0007669"/>
    <property type="project" value="UniProtKB-SubCell"/>
</dbReference>
<feature type="region of interest" description="Disordered" evidence="15">
    <location>
        <begin position="466"/>
        <end position="510"/>
    </location>
</feature>
<dbReference type="Pfam" id="PF00533">
    <property type="entry name" value="BRCT"/>
    <property type="match status" value="3"/>
</dbReference>
<dbReference type="CDD" id="cd17738">
    <property type="entry name" value="BRCT_TopBP1_rpt7"/>
    <property type="match status" value="1"/>
</dbReference>
<keyword evidence="13" id="KW-0539">Nucleus</keyword>
<keyword evidence="7" id="KW-0597">Phosphoprotein</keyword>
<dbReference type="Gene3D" id="3.40.50.10190">
    <property type="entry name" value="BRCT domain"/>
    <property type="match status" value="9"/>
</dbReference>
<feature type="domain" description="BRCT" evidence="16">
    <location>
        <begin position="658"/>
        <end position="753"/>
    </location>
</feature>
<dbReference type="GO" id="GO:0007095">
    <property type="term" value="P:mitotic G2 DNA damage checkpoint signaling"/>
    <property type="evidence" value="ECO:0007669"/>
    <property type="project" value="TreeGrafter"/>
</dbReference>
<feature type="compositionally biased region" description="Basic and acidic residues" evidence="15">
    <location>
        <begin position="1235"/>
        <end position="1245"/>
    </location>
</feature>
<dbReference type="CDD" id="cd17728">
    <property type="entry name" value="BRCT_TopBP1_rpt8"/>
    <property type="match status" value="1"/>
</dbReference>
<dbReference type="CDD" id="cd17731">
    <property type="entry name" value="BRCT_TopBP1_rpt2_like"/>
    <property type="match status" value="1"/>
</dbReference>
<feature type="compositionally biased region" description="Basic and acidic residues" evidence="15">
    <location>
        <begin position="888"/>
        <end position="899"/>
    </location>
</feature>
<reference evidence="17 18" key="1">
    <citation type="submission" date="2020-06" db="EMBL/GenBank/DDBJ databases">
        <authorList>
            <person name="Li R."/>
            <person name="Bekaert M."/>
        </authorList>
    </citation>
    <scope>NUCLEOTIDE SEQUENCE [LARGE SCALE GENOMIC DNA]</scope>
    <source>
        <strain evidence="18">wild</strain>
    </source>
</reference>
<evidence type="ECO:0000313" key="18">
    <source>
        <dbReference type="Proteomes" id="UP000507470"/>
    </source>
</evidence>
<feature type="region of interest" description="Disordered" evidence="15">
    <location>
        <begin position="1202"/>
        <end position="1320"/>
    </location>
</feature>
<evidence type="ECO:0000256" key="3">
    <source>
        <dbReference type="ARBA" id="ARBA00004300"/>
    </source>
</evidence>
<dbReference type="CDD" id="cd17749">
    <property type="entry name" value="BRCT_TopBP1_rpt4"/>
    <property type="match status" value="1"/>
</dbReference>
<dbReference type="GO" id="GO:0006270">
    <property type="term" value="P:DNA replication initiation"/>
    <property type="evidence" value="ECO:0007669"/>
    <property type="project" value="TreeGrafter"/>
</dbReference>
<dbReference type="FunFam" id="3.40.50.10190:FF:000018">
    <property type="entry name" value="DNA topoisomerase 2-binding protein 1"/>
    <property type="match status" value="1"/>
</dbReference>
<feature type="domain" description="BRCT" evidence="16">
    <location>
        <begin position="565"/>
        <end position="650"/>
    </location>
</feature>
<feature type="compositionally biased region" description="Polar residues" evidence="15">
    <location>
        <begin position="876"/>
        <end position="887"/>
    </location>
</feature>
<dbReference type="OrthoDB" id="251770at2759"/>
<feature type="domain" description="BRCT" evidence="16">
    <location>
        <begin position="123"/>
        <end position="174"/>
    </location>
</feature>
<feature type="domain" description="BRCT" evidence="16">
    <location>
        <begin position="196"/>
        <end position="285"/>
    </location>
</feature>
<dbReference type="CDD" id="cd17718">
    <property type="entry name" value="BRCT_TopBP1_rpt3"/>
    <property type="match status" value="1"/>
</dbReference>
<protein>
    <submittedName>
        <fullName evidence="17">TOPBP1</fullName>
    </submittedName>
</protein>
<feature type="region of interest" description="Disordered" evidence="15">
    <location>
        <begin position="996"/>
        <end position="1016"/>
    </location>
</feature>
<feature type="domain" description="BRCT" evidence="16">
    <location>
        <begin position="1018"/>
        <end position="1110"/>
    </location>
</feature>
<proteinExistence type="inferred from homology"/>
<dbReference type="EMBL" id="CACVKT020007001">
    <property type="protein sequence ID" value="CAC5404667.1"/>
    <property type="molecule type" value="Genomic_DNA"/>
</dbReference>
<dbReference type="PANTHER" id="PTHR13561:SF20">
    <property type="entry name" value="DNA TOPOISOMERASE 2-BINDING PROTEIN 1"/>
    <property type="match status" value="1"/>
</dbReference>
<evidence type="ECO:0000256" key="13">
    <source>
        <dbReference type="ARBA" id="ARBA00023242"/>
    </source>
</evidence>
<feature type="region of interest" description="Disordered" evidence="15">
    <location>
        <begin position="1157"/>
        <end position="1182"/>
    </location>
</feature>
<dbReference type="FunFam" id="3.40.50.10190:FF:000010">
    <property type="entry name" value="DNA topoisomerase II binding protein 1"/>
    <property type="match status" value="1"/>
</dbReference>
<dbReference type="CDD" id="cd17727">
    <property type="entry name" value="BRCT_TopBP1_rpt6"/>
    <property type="match status" value="1"/>
</dbReference>
<dbReference type="SUPFAM" id="SSF52113">
    <property type="entry name" value="BRCT domain"/>
    <property type="match status" value="6"/>
</dbReference>
<dbReference type="PANTHER" id="PTHR13561">
    <property type="entry name" value="DNA REPLICATION REGULATOR DPB11-RELATED"/>
    <property type="match status" value="1"/>
</dbReference>
<dbReference type="InterPro" id="IPR001357">
    <property type="entry name" value="BRCT_dom"/>
</dbReference>
<keyword evidence="6" id="KW-0963">Cytoplasm</keyword>
<evidence type="ECO:0000259" key="16">
    <source>
        <dbReference type="PROSITE" id="PS50172"/>
    </source>
</evidence>
<feature type="region of interest" description="Disordered" evidence="15">
    <location>
        <begin position="1357"/>
        <end position="1417"/>
    </location>
</feature>
<dbReference type="GO" id="GO:0000922">
    <property type="term" value="C:spindle pole"/>
    <property type="evidence" value="ECO:0007669"/>
    <property type="project" value="UniProtKB-SubCell"/>
</dbReference>
<evidence type="ECO:0000256" key="9">
    <source>
        <dbReference type="ARBA" id="ARBA00022763"/>
    </source>
</evidence>
<feature type="region of interest" description="Disordered" evidence="15">
    <location>
        <begin position="917"/>
        <end position="945"/>
    </location>
</feature>
<evidence type="ECO:0000256" key="4">
    <source>
        <dbReference type="ARBA" id="ARBA00004647"/>
    </source>
</evidence>
<keyword evidence="10" id="KW-0238">DNA-binding</keyword>
<evidence type="ECO:0000256" key="11">
    <source>
        <dbReference type="ARBA" id="ARBA00023204"/>
    </source>
</evidence>
<dbReference type="GO" id="GO:0033314">
    <property type="term" value="P:mitotic DNA replication checkpoint signaling"/>
    <property type="evidence" value="ECO:0007669"/>
    <property type="project" value="TreeGrafter"/>
</dbReference>
<feature type="compositionally biased region" description="Basic and acidic residues" evidence="15">
    <location>
        <begin position="486"/>
        <end position="506"/>
    </location>
</feature>
<dbReference type="SMART" id="SM00292">
    <property type="entry name" value="BRCT"/>
    <property type="match status" value="8"/>
</dbReference>
<dbReference type="GO" id="GO:0005813">
    <property type="term" value="C:centrosome"/>
    <property type="evidence" value="ECO:0007669"/>
    <property type="project" value="UniProtKB-SubCell"/>
</dbReference>
<feature type="compositionally biased region" description="Basic and acidic residues" evidence="15">
    <location>
        <begin position="1290"/>
        <end position="1299"/>
    </location>
</feature>
<name>A0A6J8DAK6_MYTCO</name>
<evidence type="ECO:0000313" key="17">
    <source>
        <dbReference type="EMBL" id="CAC5404667.1"/>
    </source>
</evidence>
<comment type="similarity">
    <text evidence="14">Belongs to the TOPBP1 family.</text>
</comment>
<feature type="compositionally biased region" description="Basic residues" evidence="15">
    <location>
        <begin position="1252"/>
        <end position="1263"/>
    </location>
</feature>
<dbReference type="GO" id="GO:0003677">
    <property type="term" value="F:DNA binding"/>
    <property type="evidence" value="ECO:0007669"/>
    <property type="project" value="UniProtKB-KW"/>
</dbReference>